<keyword evidence="6 8" id="KW-0449">Lipoprotein</keyword>
<feature type="domain" description="OmpA-like" evidence="10">
    <location>
        <begin position="48"/>
        <end position="165"/>
    </location>
</feature>
<organism evidence="11 12">
    <name type="scientific">Desulfovibrio litoralis DSM 11393</name>
    <dbReference type="NCBI Taxonomy" id="1121455"/>
    <lineage>
        <taxon>Bacteria</taxon>
        <taxon>Pseudomonadati</taxon>
        <taxon>Thermodesulfobacteriota</taxon>
        <taxon>Desulfovibrionia</taxon>
        <taxon>Desulfovibrionales</taxon>
        <taxon>Desulfovibrionaceae</taxon>
        <taxon>Desulfovibrio</taxon>
    </lineage>
</organism>
<evidence type="ECO:0000256" key="9">
    <source>
        <dbReference type="SAM" id="SignalP"/>
    </source>
</evidence>
<dbReference type="InterPro" id="IPR050330">
    <property type="entry name" value="Bact_OuterMem_StrucFunc"/>
</dbReference>
<dbReference type="Gene3D" id="3.30.1330.60">
    <property type="entry name" value="OmpA-like domain"/>
    <property type="match status" value="1"/>
</dbReference>
<comment type="similarity">
    <text evidence="8">Belongs to the Pal lipoprotein family.</text>
</comment>
<evidence type="ECO:0000256" key="1">
    <source>
        <dbReference type="ARBA" id="ARBA00022618"/>
    </source>
</evidence>
<dbReference type="SUPFAM" id="SSF103088">
    <property type="entry name" value="OmpA-like"/>
    <property type="match status" value="1"/>
</dbReference>
<keyword evidence="2 8" id="KW-0732">Signal</keyword>
<feature type="signal peptide" evidence="9">
    <location>
        <begin position="1"/>
        <end position="18"/>
    </location>
</feature>
<feature type="chain" id="PRO_5012636139" description="Peptidoglycan-associated lipoprotein" evidence="9">
    <location>
        <begin position="19"/>
        <end position="167"/>
    </location>
</feature>
<dbReference type="InterPro" id="IPR039001">
    <property type="entry name" value="Pal"/>
</dbReference>
<dbReference type="PROSITE" id="PS01068">
    <property type="entry name" value="OMPA_1"/>
    <property type="match status" value="1"/>
</dbReference>
<keyword evidence="4 8" id="KW-0564">Palmitate</keyword>
<keyword evidence="7" id="KW-0131">Cell cycle</keyword>
<evidence type="ECO:0000256" key="7">
    <source>
        <dbReference type="ARBA" id="ARBA00023306"/>
    </source>
</evidence>
<accession>A0A1M7SFR7</accession>
<evidence type="ECO:0000256" key="5">
    <source>
        <dbReference type="ARBA" id="ARBA00023237"/>
    </source>
</evidence>
<dbReference type="EMBL" id="FRDI01000003">
    <property type="protein sequence ID" value="SHN57327.1"/>
    <property type="molecule type" value="Genomic_DNA"/>
</dbReference>
<evidence type="ECO:0000313" key="12">
    <source>
        <dbReference type="Proteomes" id="UP000186469"/>
    </source>
</evidence>
<evidence type="ECO:0000256" key="3">
    <source>
        <dbReference type="ARBA" id="ARBA00023136"/>
    </source>
</evidence>
<dbReference type="Pfam" id="PF00691">
    <property type="entry name" value="OmpA"/>
    <property type="match status" value="1"/>
</dbReference>
<dbReference type="NCBIfam" id="TIGR02802">
    <property type="entry name" value="Pal_lipo"/>
    <property type="match status" value="1"/>
</dbReference>
<reference evidence="11 12" key="1">
    <citation type="submission" date="2016-12" db="EMBL/GenBank/DDBJ databases">
        <authorList>
            <person name="Song W.-J."/>
            <person name="Kurnit D.M."/>
        </authorList>
    </citation>
    <scope>NUCLEOTIDE SEQUENCE [LARGE SCALE GENOMIC DNA]</scope>
    <source>
        <strain evidence="11 12">DSM 11393</strain>
    </source>
</reference>
<dbReference type="PRINTS" id="PR01021">
    <property type="entry name" value="OMPADOMAIN"/>
</dbReference>
<dbReference type="InterPro" id="IPR006664">
    <property type="entry name" value="OMP_bac"/>
</dbReference>
<evidence type="ECO:0000256" key="2">
    <source>
        <dbReference type="ARBA" id="ARBA00022729"/>
    </source>
</evidence>
<sequence>MNKALRYAFMAVMLLAMAVATGCAKKVGTDTPTGEGGGYTQADVENARKVQAVLSNKTIYFAFDRYEIKPEGKEALNQSAALIKQFPIVRVLIEGHTDNRGTAEYNLALGERRARAAYEYLVNLGVRPEQLEMVSYGKERPAVEGNNESAWAKNRRCEFRVVFPPIN</sequence>
<dbReference type="AlphaFoldDB" id="A0A1M7SFR7"/>
<dbReference type="HAMAP" id="MF_02204">
    <property type="entry name" value="Pal"/>
    <property type="match status" value="1"/>
</dbReference>
<dbReference type="InterPro" id="IPR036737">
    <property type="entry name" value="OmpA-like_sf"/>
</dbReference>
<evidence type="ECO:0000256" key="8">
    <source>
        <dbReference type="HAMAP-Rule" id="MF_02204"/>
    </source>
</evidence>
<gene>
    <name evidence="8" type="primary">pal</name>
    <name evidence="11" type="ORF">SAMN02745728_00893</name>
</gene>
<evidence type="ECO:0000256" key="6">
    <source>
        <dbReference type="ARBA" id="ARBA00023288"/>
    </source>
</evidence>
<dbReference type="GO" id="GO:0009279">
    <property type="term" value="C:cell outer membrane"/>
    <property type="evidence" value="ECO:0007669"/>
    <property type="project" value="UniProtKB-SubCell"/>
</dbReference>
<evidence type="ECO:0000313" key="11">
    <source>
        <dbReference type="EMBL" id="SHN57327.1"/>
    </source>
</evidence>
<dbReference type="PANTHER" id="PTHR30329:SF21">
    <property type="entry name" value="LIPOPROTEIN YIAD-RELATED"/>
    <property type="match status" value="1"/>
</dbReference>
<dbReference type="PROSITE" id="PS51257">
    <property type="entry name" value="PROKAR_LIPOPROTEIN"/>
    <property type="match status" value="1"/>
</dbReference>
<protein>
    <recommendedName>
        <fullName evidence="8">Peptidoglycan-associated lipoprotein</fullName>
        <shortName evidence="8">PAL</shortName>
    </recommendedName>
</protein>
<proteinExistence type="inferred from homology"/>
<dbReference type="PANTHER" id="PTHR30329">
    <property type="entry name" value="STATOR ELEMENT OF FLAGELLAR MOTOR COMPLEX"/>
    <property type="match status" value="1"/>
</dbReference>
<keyword evidence="5 8" id="KW-0998">Cell outer membrane</keyword>
<dbReference type="RefSeq" id="WP_072696570.1">
    <property type="nucleotide sequence ID" value="NZ_FRDI01000003.1"/>
</dbReference>
<dbReference type="OrthoDB" id="9809164at2"/>
<comment type="subcellular location">
    <subcellularLocation>
        <location evidence="8">Cell outer membrane</location>
        <topology evidence="8">Lipid-anchor</topology>
    </subcellularLocation>
</comment>
<keyword evidence="1" id="KW-0132">Cell division</keyword>
<dbReference type="InterPro" id="IPR014169">
    <property type="entry name" value="Pal_lipo_C"/>
</dbReference>
<keyword evidence="3 8" id="KW-0472">Membrane</keyword>
<evidence type="ECO:0000259" key="10">
    <source>
        <dbReference type="PROSITE" id="PS51123"/>
    </source>
</evidence>
<keyword evidence="12" id="KW-1185">Reference proteome</keyword>
<dbReference type="PROSITE" id="PS51123">
    <property type="entry name" value="OMPA_2"/>
    <property type="match status" value="1"/>
</dbReference>
<evidence type="ECO:0000256" key="4">
    <source>
        <dbReference type="ARBA" id="ARBA00023139"/>
    </source>
</evidence>
<name>A0A1M7SFR7_9BACT</name>
<dbReference type="InterPro" id="IPR006665">
    <property type="entry name" value="OmpA-like"/>
</dbReference>
<dbReference type="GO" id="GO:0051301">
    <property type="term" value="P:cell division"/>
    <property type="evidence" value="ECO:0007669"/>
    <property type="project" value="UniProtKB-KW"/>
</dbReference>
<dbReference type="Proteomes" id="UP000186469">
    <property type="component" value="Unassembled WGS sequence"/>
</dbReference>
<dbReference type="STRING" id="1121455.SAMN02745728_00893"/>
<dbReference type="InterPro" id="IPR006690">
    <property type="entry name" value="OMPA-like_CS"/>
</dbReference>
<dbReference type="CDD" id="cd07185">
    <property type="entry name" value="OmpA_C-like"/>
    <property type="match status" value="1"/>
</dbReference>